<proteinExistence type="predicted"/>
<name>A0ACC3SWF0_LIPKO</name>
<evidence type="ECO:0000313" key="1">
    <source>
        <dbReference type="EMBL" id="KAK9235939.1"/>
    </source>
</evidence>
<keyword evidence="2" id="KW-1185">Reference proteome</keyword>
<dbReference type="EMBL" id="MU971400">
    <property type="protein sequence ID" value="KAK9235939.1"/>
    <property type="molecule type" value="Genomic_DNA"/>
</dbReference>
<evidence type="ECO:0000313" key="2">
    <source>
        <dbReference type="Proteomes" id="UP001433508"/>
    </source>
</evidence>
<reference evidence="2" key="1">
    <citation type="journal article" date="2024" name="Front. Bioeng. Biotechnol.">
        <title>Genome-scale model development and genomic sequencing of the oleaginous clade Lipomyces.</title>
        <authorList>
            <person name="Czajka J.J."/>
            <person name="Han Y."/>
            <person name="Kim J."/>
            <person name="Mondo S.J."/>
            <person name="Hofstad B.A."/>
            <person name="Robles A."/>
            <person name="Haridas S."/>
            <person name="Riley R."/>
            <person name="LaButti K."/>
            <person name="Pangilinan J."/>
            <person name="Andreopoulos W."/>
            <person name="Lipzen A."/>
            <person name="Yan J."/>
            <person name="Wang M."/>
            <person name="Ng V."/>
            <person name="Grigoriev I.V."/>
            <person name="Spatafora J.W."/>
            <person name="Magnuson J.K."/>
            <person name="Baker S.E."/>
            <person name="Pomraning K.R."/>
        </authorList>
    </citation>
    <scope>NUCLEOTIDE SEQUENCE [LARGE SCALE GENOMIC DNA]</scope>
    <source>
        <strain evidence="2">CBS 7786</strain>
    </source>
</reference>
<sequence>MTDIIEKSPQPEEVVGHPLASYDPPNKAINVDSTVDAERALPAYDKKFAGAPVDEEISDHDLRTLRRVADRLPAAAWLVAVVELCERFTYYGLTGPFMNYMQYAPGGLRPGAIGLGQSKASALNYFFQFWAYVTPIFGAIIADQYWGKYKTISVFAGIYVVGLFIIFLTSLPVAIDNGASLGGLITAMIVVGLGTGGIKSNVSPLIAEQYTNTKRYIKELKSGERVIVDPSITIQSLFMIFYLCINIGSLSAIATTELELHTGFWAAYLLPLLFFFIGIFALIFGKPFYVKKPPRGSVVPNAFLILWIATTHRRMEAAKPSYRAEHGMSAVLWTDHFVDEVNRALVACKVFVFFPIYWLVYGQMVNNFISQAGEMNTHGIPNDIMQNIDPLAIIIFIPIVDTFVYPYLRKVGIPFRPITRIFFGFLFAAIAMAYAAIVQHLIYTTGPCYEYPLACDASNGGQIPNDVHVAIQTPAYFFIAMSEIFASVTGLEYAYTKAPSSMKSFVMSMFLLMNAFGSAIGIAISPTAKDPDMVWTYTSLAVVTLFFGCLFFLLFRGYNKDEDLLNSLDRETLDEQLEYDAEGTLNITA</sequence>
<comment type="caution">
    <text evidence="1">The sequence shown here is derived from an EMBL/GenBank/DDBJ whole genome shotgun (WGS) entry which is preliminary data.</text>
</comment>
<protein>
    <submittedName>
        <fullName evidence="1">POT family-domain-containing protein</fullName>
    </submittedName>
</protein>
<accession>A0ACC3SWF0</accession>
<organism evidence="1 2">
    <name type="scientific">Lipomyces kononenkoae</name>
    <name type="common">Yeast</name>
    <dbReference type="NCBI Taxonomy" id="34357"/>
    <lineage>
        <taxon>Eukaryota</taxon>
        <taxon>Fungi</taxon>
        <taxon>Dikarya</taxon>
        <taxon>Ascomycota</taxon>
        <taxon>Saccharomycotina</taxon>
        <taxon>Lipomycetes</taxon>
        <taxon>Lipomycetales</taxon>
        <taxon>Lipomycetaceae</taxon>
        <taxon>Lipomyces</taxon>
    </lineage>
</organism>
<dbReference type="Proteomes" id="UP001433508">
    <property type="component" value="Unassembled WGS sequence"/>
</dbReference>
<gene>
    <name evidence="1" type="ORF">V1525DRAFT_347263</name>
</gene>